<organism evidence="2 3">
    <name type="scientific">Corynebacterium matruchotii ATCC 33806</name>
    <dbReference type="NCBI Taxonomy" id="566549"/>
    <lineage>
        <taxon>Bacteria</taxon>
        <taxon>Bacillati</taxon>
        <taxon>Actinomycetota</taxon>
        <taxon>Actinomycetes</taxon>
        <taxon>Mycobacteriales</taxon>
        <taxon>Corynebacteriaceae</taxon>
        <taxon>Corynebacterium</taxon>
    </lineage>
</organism>
<dbReference type="AlphaFoldDB" id="C0E1Q0"/>
<reference evidence="2 3" key="1">
    <citation type="submission" date="2009-01" db="EMBL/GenBank/DDBJ databases">
        <authorList>
            <person name="Fulton L."/>
            <person name="Clifton S."/>
            <person name="Chinwalla A.T."/>
            <person name="Mitreva M."/>
            <person name="Sodergren E."/>
            <person name="Weinstock G."/>
            <person name="Clifton S."/>
            <person name="Dooling D.J."/>
            <person name="Fulton B."/>
            <person name="Minx P."/>
            <person name="Pepin K.H."/>
            <person name="Johnson M."/>
            <person name="Bhonagiri V."/>
            <person name="Nash W.E."/>
            <person name="Mardis E.R."/>
            <person name="Wilson R.K."/>
        </authorList>
    </citation>
    <scope>NUCLEOTIDE SEQUENCE [LARGE SCALE GENOMIC DNA]</scope>
    <source>
        <strain evidence="2 3">ATCC 33806</strain>
    </source>
</reference>
<accession>C0E1Q0</accession>
<dbReference type="HOGENOM" id="CLU_3232373_0_0_11"/>
<dbReference type="EMBL" id="ACEB01000013">
    <property type="protein sequence ID" value="EEG27584.1"/>
    <property type="molecule type" value="Genomic_DNA"/>
</dbReference>
<protein>
    <submittedName>
        <fullName evidence="2">Uncharacterized protein</fullName>
    </submittedName>
</protein>
<sequence length="43" mass="4535">MTAHLIAAKPPNLPDSMSPEHGFAAIKPAKLTNPLPPSLPHII</sequence>
<name>C0E1Q0_9CORY</name>
<evidence type="ECO:0000313" key="3">
    <source>
        <dbReference type="Proteomes" id="UP000006247"/>
    </source>
</evidence>
<evidence type="ECO:0000256" key="1">
    <source>
        <dbReference type="SAM" id="MobiDB-lite"/>
    </source>
</evidence>
<evidence type="ECO:0000313" key="2">
    <source>
        <dbReference type="EMBL" id="EEG27584.1"/>
    </source>
</evidence>
<proteinExistence type="predicted"/>
<dbReference type="Proteomes" id="UP000006247">
    <property type="component" value="Unassembled WGS sequence"/>
</dbReference>
<comment type="caution">
    <text evidence="2">The sequence shown here is derived from an EMBL/GenBank/DDBJ whole genome shotgun (WGS) entry which is preliminary data.</text>
</comment>
<gene>
    <name evidence="2" type="ORF">CORMATOL_00901</name>
</gene>
<feature type="region of interest" description="Disordered" evidence="1">
    <location>
        <begin position="1"/>
        <end position="21"/>
    </location>
</feature>